<keyword evidence="6" id="KW-1185">Reference proteome</keyword>
<dbReference type="Proteomes" id="UP000283210">
    <property type="component" value="Chromosome 14"/>
</dbReference>
<evidence type="ECO:0000256" key="2">
    <source>
        <dbReference type="ARBA" id="ARBA00023180"/>
    </source>
</evidence>
<protein>
    <recommendedName>
        <fullName evidence="4">Ig-like domain-containing protein</fullName>
    </recommendedName>
</protein>
<reference evidence="5 6" key="1">
    <citation type="submission" date="2018-11" db="EMBL/GenBank/DDBJ databases">
        <authorList>
            <person name="Lopez-Roques C."/>
            <person name="Donnadieu C."/>
            <person name="Bouchez O."/>
            <person name="Klopp C."/>
            <person name="Cabau C."/>
            <person name="Zahm M."/>
        </authorList>
    </citation>
    <scope>NUCLEOTIDE SEQUENCE [LARGE SCALE GENOMIC DNA]</scope>
    <source>
        <strain evidence="5">RS831</strain>
        <tissue evidence="5">Whole body</tissue>
    </source>
</reference>
<reference evidence="5 6" key="2">
    <citation type="submission" date="2019-01" db="EMBL/GenBank/DDBJ databases">
        <title>A chromosome length genome reference of the Java medaka (oryzias javanicus).</title>
        <authorList>
            <person name="Herpin A."/>
            <person name="Takehana Y."/>
            <person name="Naruse K."/>
            <person name="Ansai S."/>
            <person name="Kawaguchi M."/>
        </authorList>
    </citation>
    <scope>NUCLEOTIDE SEQUENCE [LARGE SCALE GENOMIC DNA]</scope>
    <source>
        <strain evidence="5">RS831</strain>
        <tissue evidence="5">Whole body</tissue>
    </source>
</reference>
<gene>
    <name evidence="5" type="ORF">OJAV_G00138860</name>
</gene>
<proteinExistence type="predicted"/>
<feature type="domain" description="Ig-like" evidence="4">
    <location>
        <begin position="51"/>
        <end position="147"/>
    </location>
</feature>
<dbReference type="InterPro" id="IPR007110">
    <property type="entry name" value="Ig-like_dom"/>
</dbReference>
<dbReference type="AlphaFoldDB" id="A0A437CM69"/>
<dbReference type="EMBL" id="CM012450">
    <property type="protein sequence ID" value="RVE63677.1"/>
    <property type="molecule type" value="Genomic_DNA"/>
</dbReference>
<evidence type="ECO:0000313" key="5">
    <source>
        <dbReference type="EMBL" id="RVE63677.1"/>
    </source>
</evidence>
<evidence type="ECO:0000313" key="6">
    <source>
        <dbReference type="Proteomes" id="UP000283210"/>
    </source>
</evidence>
<dbReference type="PANTHER" id="PTHR11890">
    <property type="entry name" value="INTERLEUKIN-1 RECEPTOR FAMILY MEMBER"/>
    <property type="match status" value="1"/>
</dbReference>
<dbReference type="PANTHER" id="PTHR11890:SF44">
    <property type="entry name" value="X-LINKED INTERLEUKIN-1 RECEPTOR ACCESSORY PROTEIN-LIKE 2"/>
    <property type="match status" value="1"/>
</dbReference>
<evidence type="ECO:0000256" key="3">
    <source>
        <dbReference type="ARBA" id="ARBA00023319"/>
    </source>
</evidence>
<keyword evidence="2" id="KW-0325">Glycoprotein</keyword>
<keyword evidence="1" id="KW-1015">Disulfide bond</keyword>
<dbReference type="OrthoDB" id="9904367at2759"/>
<dbReference type="InterPro" id="IPR036179">
    <property type="entry name" value="Ig-like_dom_sf"/>
</dbReference>
<dbReference type="InterPro" id="IPR055139">
    <property type="entry name" value="IL18BP-like_dom"/>
</dbReference>
<evidence type="ECO:0000256" key="1">
    <source>
        <dbReference type="ARBA" id="ARBA00023157"/>
    </source>
</evidence>
<dbReference type="InterPro" id="IPR015621">
    <property type="entry name" value="IL-1_rcpt_fam"/>
</dbReference>
<sequence length="163" mass="17990">MVIHTQHWVSSAFGIRMKLSFTTKATLGCLCLILANGFQVSEDESLMIIGPEYSQIEADPGEPLVLHCDVFTKSDTDETLIYWLVNGSFPEDTLSHDRIIESNESSLEKGSILHKSLLLKNITAEDLNSTFCCVVTSVQEVVQKSITIKATTHGCGGNKRKKN</sequence>
<dbReference type="Pfam" id="PF22009">
    <property type="entry name" value="YLDV-IL18BP-like"/>
    <property type="match status" value="1"/>
</dbReference>
<dbReference type="PROSITE" id="PS50835">
    <property type="entry name" value="IG_LIKE"/>
    <property type="match status" value="1"/>
</dbReference>
<evidence type="ECO:0000259" key="4">
    <source>
        <dbReference type="PROSITE" id="PS50835"/>
    </source>
</evidence>
<dbReference type="SUPFAM" id="SSF48726">
    <property type="entry name" value="Immunoglobulin"/>
    <property type="match status" value="1"/>
</dbReference>
<dbReference type="Gene3D" id="2.60.40.10">
    <property type="entry name" value="Immunoglobulins"/>
    <property type="match status" value="1"/>
</dbReference>
<dbReference type="InterPro" id="IPR013783">
    <property type="entry name" value="Ig-like_fold"/>
</dbReference>
<accession>A0A437CM69</accession>
<keyword evidence="3" id="KW-0393">Immunoglobulin domain</keyword>
<name>A0A437CM69_ORYJA</name>
<organism evidence="5 6">
    <name type="scientific">Oryzias javanicus</name>
    <name type="common">Javanese ricefish</name>
    <name type="synonym">Aplocheilus javanicus</name>
    <dbReference type="NCBI Taxonomy" id="123683"/>
    <lineage>
        <taxon>Eukaryota</taxon>
        <taxon>Metazoa</taxon>
        <taxon>Chordata</taxon>
        <taxon>Craniata</taxon>
        <taxon>Vertebrata</taxon>
        <taxon>Euteleostomi</taxon>
        <taxon>Actinopterygii</taxon>
        <taxon>Neopterygii</taxon>
        <taxon>Teleostei</taxon>
        <taxon>Neoteleostei</taxon>
        <taxon>Acanthomorphata</taxon>
        <taxon>Ovalentaria</taxon>
        <taxon>Atherinomorphae</taxon>
        <taxon>Beloniformes</taxon>
        <taxon>Adrianichthyidae</taxon>
        <taxon>Oryziinae</taxon>
        <taxon>Oryzias</taxon>
    </lineage>
</organism>